<keyword evidence="5 7" id="KW-1133">Transmembrane helix</keyword>
<keyword evidence="3" id="KW-1003">Cell membrane</keyword>
<dbReference type="InterPro" id="IPR047692">
    <property type="entry name" value="T4P_ComGB"/>
</dbReference>
<proteinExistence type="inferred from homology"/>
<organism evidence="9 10">
    <name type="scientific">Halalkalibacter suaedae</name>
    <dbReference type="NCBI Taxonomy" id="2822140"/>
    <lineage>
        <taxon>Bacteria</taxon>
        <taxon>Bacillati</taxon>
        <taxon>Bacillota</taxon>
        <taxon>Bacilli</taxon>
        <taxon>Bacillales</taxon>
        <taxon>Bacillaceae</taxon>
        <taxon>Halalkalibacter</taxon>
    </lineage>
</organism>
<evidence type="ECO:0000313" key="9">
    <source>
        <dbReference type="EMBL" id="MBP3949494.1"/>
    </source>
</evidence>
<dbReference type="RefSeq" id="WP_210594885.1">
    <property type="nucleotide sequence ID" value="NZ_JAGKSQ010000001.1"/>
</dbReference>
<comment type="subcellular location">
    <subcellularLocation>
        <location evidence="1">Cell membrane</location>
        <topology evidence="1">Multi-pass membrane protein</topology>
    </subcellularLocation>
</comment>
<keyword evidence="4 7" id="KW-0812">Transmembrane</keyword>
<evidence type="ECO:0000256" key="6">
    <source>
        <dbReference type="ARBA" id="ARBA00023136"/>
    </source>
</evidence>
<dbReference type="GO" id="GO:0005886">
    <property type="term" value="C:plasma membrane"/>
    <property type="evidence" value="ECO:0007669"/>
    <property type="project" value="UniProtKB-SubCell"/>
</dbReference>
<evidence type="ECO:0000313" key="10">
    <source>
        <dbReference type="Proteomes" id="UP000678228"/>
    </source>
</evidence>
<dbReference type="InterPro" id="IPR003004">
    <property type="entry name" value="GspF/PilC"/>
</dbReference>
<dbReference type="InterPro" id="IPR042094">
    <property type="entry name" value="T2SS_GspF_sf"/>
</dbReference>
<accession>A0A940WX92</accession>
<protein>
    <submittedName>
        <fullName evidence="9">Type II secretion system F family protein</fullName>
    </submittedName>
</protein>
<dbReference type="Gene3D" id="1.20.81.30">
    <property type="entry name" value="Type II secretion system (T2SS), domain F"/>
    <property type="match status" value="2"/>
</dbReference>
<feature type="transmembrane region" description="Helical" evidence="7">
    <location>
        <begin position="318"/>
        <end position="339"/>
    </location>
</feature>
<dbReference type="PANTHER" id="PTHR30012:SF0">
    <property type="entry name" value="TYPE II SECRETION SYSTEM PROTEIN F-RELATED"/>
    <property type="match status" value="1"/>
</dbReference>
<comment type="caution">
    <text evidence="9">The sequence shown here is derived from an EMBL/GenBank/DDBJ whole genome shotgun (WGS) entry which is preliminary data.</text>
</comment>
<feature type="transmembrane region" description="Helical" evidence="7">
    <location>
        <begin position="195"/>
        <end position="215"/>
    </location>
</feature>
<keyword evidence="6 7" id="KW-0472">Membrane</keyword>
<evidence type="ECO:0000256" key="3">
    <source>
        <dbReference type="ARBA" id="ARBA00022475"/>
    </source>
</evidence>
<sequence>MVRFHLRSDTMKRIPNVLKRIGRLLEQGYPLDISLIFIKQYVPKQIEHSLDVVLAHLKEGYTIHESFSLIKVPKSTLLFLYFYEKQGDISQGFIQAGTYLEQQMKFKHQFLKLISYPLILISFCLFLLGFMYQFVLPNFKSYFLTTQSSSIYSELLLQGVYYLPYTLPLIFISLLVVFGFYYIKLKAKSAYDLALHFISVPILGMFLQTLITYFFSLQLGRLLCAGMSIKQSLQQFEQQNYYSLFQLEGINLMNGLREGYTLPDLIRVSPLYLKELGFVLENGSKTGYLATDLIQYSEILYLELEYLIQKYLKRIQPVAFLVVGGFVFLLFLLTLMPIYEMMNNV</sequence>
<reference evidence="9" key="1">
    <citation type="submission" date="2021-03" db="EMBL/GenBank/DDBJ databases">
        <title>Bacillus suaedae sp. nov., isolated from Suaeda aralocaspica.</title>
        <authorList>
            <person name="Lei R.F.R."/>
        </authorList>
    </citation>
    <scope>NUCLEOTIDE SEQUENCE</scope>
    <source>
        <strain evidence="9">YZJH907-2</strain>
    </source>
</reference>
<evidence type="ECO:0000259" key="8">
    <source>
        <dbReference type="Pfam" id="PF00482"/>
    </source>
</evidence>
<name>A0A940WX92_9BACI</name>
<dbReference type="PANTHER" id="PTHR30012">
    <property type="entry name" value="GENERAL SECRETION PATHWAY PROTEIN"/>
    <property type="match status" value="1"/>
</dbReference>
<dbReference type="AlphaFoldDB" id="A0A940WX92"/>
<evidence type="ECO:0000256" key="1">
    <source>
        <dbReference type="ARBA" id="ARBA00004651"/>
    </source>
</evidence>
<comment type="similarity">
    <text evidence="2">Belongs to the GSP F family.</text>
</comment>
<feature type="domain" description="Type II secretion system protein GspF" evidence="8">
    <location>
        <begin position="19"/>
        <end position="137"/>
    </location>
</feature>
<evidence type="ECO:0000256" key="7">
    <source>
        <dbReference type="SAM" id="Phobius"/>
    </source>
</evidence>
<dbReference type="Proteomes" id="UP000678228">
    <property type="component" value="Unassembled WGS sequence"/>
</dbReference>
<feature type="domain" description="Type II secretion system protein GspF" evidence="8">
    <location>
        <begin position="215"/>
        <end position="337"/>
    </location>
</feature>
<evidence type="ECO:0000256" key="4">
    <source>
        <dbReference type="ARBA" id="ARBA00022692"/>
    </source>
</evidence>
<dbReference type="EMBL" id="JAGKSQ010000001">
    <property type="protein sequence ID" value="MBP3949494.1"/>
    <property type="molecule type" value="Genomic_DNA"/>
</dbReference>
<evidence type="ECO:0000256" key="5">
    <source>
        <dbReference type="ARBA" id="ARBA00022989"/>
    </source>
</evidence>
<dbReference type="NCBIfam" id="NF041012">
    <property type="entry name" value="T4P_ComGB"/>
    <property type="match status" value="1"/>
</dbReference>
<feature type="transmembrane region" description="Helical" evidence="7">
    <location>
        <begin position="113"/>
        <end position="135"/>
    </location>
</feature>
<evidence type="ECO:0000256" key="2">
    <source>
        <dbReference type="ARBA" id="ARBA00005745"/>
    </source>
</evidence>
<keyword evidence="10" id="KW-1185">Reference proteome</keyword>
<gene>
    <name evidence="9" type="ORF">J7W16_00010</name>
</gene>
<dbReference type="Pfam" id="PF00482">
    <property type="entry name" value="T2SSF"/>
    <property type="match status" value="2"/>
</dbReference>
<dbReference type="InterPro" id="IPR018076">
    <property type="entry name" value="T2SS_GspF_dom"/>
</dbReference>
<feature type="transmembrane region" description="Helical" evidence="7">
    <location>
        <begin position="162"/>
        <end position="183"/>
    </location>
</feature>